<gene>
    <name evidence="1" type="ORF">P344_05010</name>
</gene>
<dbReference type="KEGG" id="smia:P344_05010"/>
<dbReference type="HOGENOM" id="CLU_3391424_0_0_14"/>
<dbReference type="AlphaFoldDB" id="W6AX60"/>
<proteinExistence type="predicted"/>
<evidence type="ECO:0000313" key="2">
    <source>
        <dbReference type="Proteomes" id="UP000019260"/>
    </source>
</evidence>
<dbReference type="STRING" id="838561.P344_05010"/>
<keyword evidence="2" id="KW-1185">Reference proteome</keyword>
<evidence type="ECO:0000313" key="1">
    <source>
        <dbReference type="EMBL" id="AHI58324.1"/>
    </source>
</evidence>
<protein>
    <submittedName>
        <fullName evidence="1">Uncharacterized protein</fullName>
    </submittedName>
</protein>
<reference evidence="1 2" key="1">
    <citation type="submission" date="2013-09" db="EMBL/GenBank/DDBJ databases">
        <title>Complete genome sequence of Spiroplasma mirum suckling mouse cataract agent.</title>
        <authorList>
            <person name="Landry C.A."/>
            <person name="Bastian F.O."/>
            <person name="Thune R.L."/>
        </authorList>
    </citation>
    <scope>NUCLEOTIDE SEQUENCE [LARGE SCALE GENOMIC DNA]</scope>
    <source>
        <strain evidence="1 2">SMCA</strain>
    </source>
</reference>
<dbReference type="PATRIC" id="fig|838561.3.peg.961"/>
<organism evidence="1 2">
    <name type="scientific">Spiroplasma mirum ATCC 29335</name>
    <dbReference type="NCBI Taxonomy" id="838561"/>
    <lineage>
        <taxon>Bacteria</taxon>
        <taxon>Bacillati</taxon>
        <taxon>Mycoplasmatota</taxon>
        <taxon>Mollicutes</taxon>
        <taxon>Entomoplasmatales</taxon>
        <taxon>Spiroplasmataceae</taxon>
        <taxon>Spiroplasma</taxon>
    </lineage>
</organism>
<accession>W6AX60</accession>
<name>W6AX60_9MOLU</name>
<sequence>MKFPLAVVEKVLAGVKEHSTKSFIVGYRIFPE</sequence>
<dbReference type="EMBL" id="CP006720">
    <property type="protein sequence ID" value="AHI58324.1"/>
    <property type="molecule type" value="Genomic_DNA"/>
</dbReference>
<dbReference type="Proteomes" id="UP000019260">
    <property type="component" value="Chromosome"/>
</dbReference>